<dbReference type="Pfam" id="PF05678">
    <property type="entry name" value="VQ"/>
    <property type="match status" value="1"/>
</dbReference>
<dbReference type="AlphaFoldDB" id="A0A834TGD0"/>
<name>A0A834TGD0_9FABA</name>
<feature type="compositionally biased region" description="Low complexity" evidence="1">
    <location>
        <begin position="306"/>
        <end position="320"/>
    </location>
</feature>
<organism evidence="3 4">
    <name type="scientific">Senna tora</name>
    <dbReference type="NCBI Taxonomy" id="362788"/>
    <lineage>
        <taxon>Eukaryota</taxon>
        <taxon>Viridiplantae</taxon>
        <taxon>Streptophyta</taxon>
        <taxon>Embryophyta</taxon>
        <taxon>Tracheophyta</taxon>
        <taxon>Spermatophyta</taxon>
        <taxon>Magnoliopsida</taxon>
        <taxon>eudicotyledons</taxon>
        <taxon>Gunneridae</taxon>
        <taxon>Pentapetalae</taxon>
        <taxon>rosids</taxon>
        <taxon>fabids</taxon>
        <taxon>Fabales</taxon>
        <taxon>Fabaceae</taxon>
        <taxon>Caesalpinioideae</taxon>
        <taxon>Cassia clade</taxon>
        <taxon>Senna</taxon>
    </lineage>
</organism>
<evidence type="ECO:0000313" key="4">
    <source>
        <dbReference type="Proteomes" id="UP000634136"/>
    </source>
</evidence>
<sequence>MSSSGDEEYDSVGGSFVNPHDSQIGSFTSQSQSQLVSHHQPYAFDVCPAYLQPSNSNFLNLEAAPPRSDHHSTLLPTASASGGGGRNPKKRSRASRRAPTTVLTTDTSNFRAMVQEFTGIPPPPFSSSYSYSRRLASFRSSFPLLRPSPHKLSSTNPSLLLSSSPNSPSPLLMLPNHNHSISMGDPNLIASTTAPPNSILNYQLIPNTTLNHIHPLPFQQAPNVSLIHPFPNSLPPAPSASPFNPHSHSLSNIPLLHQDHLGLGITHTDSPTPQHHHNIIGEATCKLINFSGASSSTFNLHHDDNTTPATATPQADANPQSSSYLEPKKSTDLLMNR</sequence>
<keyword evidence="4" id="KW-1185">Reference proteome</keyword>
<feature type="region of interest" description="Disordered" evidence="1">
    <location>
        <begin position="1"/>
        <end position="32"/>
    </location>
</feature>
<evidence type="ECO:0000259" key="2">
    <source>
        <dbReference type="Pfam" id="PF05678"/>
    </source>
</evidence>
<dbReference type="InterPro" id="IPR039609">
    <property type="entry name" value="VQ_15/22"/>
</dbReference>
<gene>
    <name evidence="3" type="ORF">G2W53_030928</name>
</gene>
<dbReference type="OrthoDB" id="780193at2759"/>
<evidence type="ECO:0000256" key="1">
    <source>
        <dbReference type="SAM" id="MobiDB-lite"/>
    </source>
</evidence>
<dbReference type="PANTHER" id="PTHR33179">
    <property type="entry name" value="VQ MOTIF-CONTAINING PROTEIN"/>
    <property type="match status" value="1"/>
</dbReference>
<feature type="compositionally biased region" description="Acidic residues" evidence="1">
    <location>
        <begin position="1"/>
        <end position="10"/>
    </location>
</feature>
<evidence type="ECO:0000313" key="3">
    <source>
        <dbReference type="EMBL" id="KAF7816959.1"/>
    </source>
</evidence>
<feature type="region of interest" description="Disordered" evidence="1">
    <location>
        <begin position="61"/>
        <end position="101"/>
    </location>
</feature>
<reference evidence="3" key="1">
    <citation type="submission" date="2020-09" db="EMBL/GenBank/DDBJ databases">
        <title>Genome-Enabled Discovery of Anthraquinone Biosynthesis in Senna tora.</title>
        <authorList>
            <person name="Kang S.-H."/>
            <person name="Pandey R.P."/>
            <person name="Lee C.-M."/>
            <person name="Sim J.-S."/>
            <person name="Jeong J.-T."/>
            <person name="Choi B.-S."/>
            <person name="Jung M."/>
            <person name="Ginzburg D."/>
            <person name="Zhao K."/>
            <person name="Won S.Y."/>
            <person name="Oh T.-J."/>
            <person name="Yu Y."/>
            <person name="Kim N.-H."/>
            <person name="Lee O.R."/>
            <person name="Lee T.-H."/>
            <person name="Bashyal P."/>
            <person name="Kim T.-S."/>
            <person name="Lee W.-H."/>
            <person name="Kawkins C."/>
            <person name="Kim C.-K."/>
            <person name="Kim J.S."/>
            <person name="Ahn B.O."/>
            <person name="Rhee S.Y."/>
            <person name="Sohng J.K."/>
        </authorList>
    </citation>
    <scope>NUCLEOTIDE SEQUENCE</scope>
    <source>
        <tissue evidence="3">Leaf</tissue>
    </source>
</reference>
<protein>
    <submittedName>
        <fullName evidence="3">Type-2 histone deacetylase 1-like</fullName>
    </submittedName>
</protein>
<feature type="region of interest" description="Disordered" evidence="1">
    <location>
        <begin position="299"/>
        <end position="337"/>
    </location>
</feature>
<dbReference type="InterPro" id="IPR008889">
    <property type="entry name" value="VQ"/>
</dbReference>
<dbReference type="PANTHER" id="PTHR33179:SF4">
    <property type="entry name" value="VQ MOTIF-CONTAINING PROTEIN"/>
    <property type="match status" value="1"/>
</dbReference>
<dbReference type="Proteomes" id="UP000634136">
    <property type="component" value="Unassembled WGS sequence"/>
</dbReference>
<proteinExistence type="predicted"/>
<dbReference type="EMBL" id="JAAIUW010000009">
    <property type="protein sequence ID" value="KAF7816959.1"/>
    <property type="molecule type" value="Genomic_DNA"/>
</dbReference>
<feature type="domain" description="VQ" evidence="2">
    <location>
        <begin position="97"/>
        <end position="124"/>
    </location>
</feature>
<accession>A0A834TGD0</accession>
<comment type="caution">
    <text evidence="3">The sequence shown here is derived from an EMBL/GenBank/DDBJ whole genome shotgun (WGS) entry which is preliminary data.</text>
</comment>
<feature type="compositionally biased region" description="Basic residues" evidence="1">
    <location>
        <begin position="87"/>
        <end position="96"/>
    </location>
</feature>